<dbReference type="GO" id="GO:0004739">
    <property type="term" value="F:pyruvate dehydrogenase (acetyl-transferring) activity"/>
    <property type="evidence" value="ECO:0007669"/>
    <property type="project" value="UniProtKB-UniRule"/>
</dbReference>
<dbReference type="Gene3D" id="3.40.50.920">
    <property type="match status" value="1"/>
</dbReference>
<proteinExistence type="predicted"/>
<dbReference type="InterPro" id="IPR029061">
    <property type="entry name" value="THDP-binding"/>
</dbReference>
<name>A0A8J2R2F0_9NEOP</name>
<dbReference type="InterPro" id="IPR027110">
    <property type="entry name" value="PDHB_mito-type"/>
</dbReference>
<keyword evidence="8" id="KW-1185">Reference proteome</keyword>
<comment type="caution">
    <text evidence="7">The sequence shown here is derived from an EMBL/GenBank/DDBJ whole genome shotgun (WGS) entry which is preliminary data.</text>
</comment>
<evidence type="ECO:0000313" key="7">
    <source>
        <dbReference type="EMBL" id="CAG9579535.1"/>
    </source>
</evidence>
<dbReference type="FunFam" id="3.40.50.920:FF:000001">
    <property type="entry name" value="Pyruvate dehydrogenase E1 beta subunit"/>
    <property type="match status" value="1"/>
</dbReference>
<dbReference type="PANTHER" id="PTHR11624:SF96">
    <property type="entry name" value="PYRUVATE DEHYDROGENASE E1 COMPONENT SUBUNIT BETA, MITOCHONDRIAL"/>
    <property type="match status" value="1"/>
</dbReference>
<gene>
    <name evidence="7" type="ORF">DCHRY22_LOCUS13149</name>
</gene>
<organism evidence="7 8">
    <name type="scientific">Danaus chrysippus</name>
    <name type="common">African queen</name>
    <dbReference type="NCBI Taxonomy" id="151541"/>
    <lineage>
        <taxon>Eukaryota</taxon>
        <taxon>Metazoa</taxon>
        <taxon>Ecdysozoa</taxon>
        <taxon>Arthropoda</taxon>
        <taxon>Hexapoda</taxon>
        <taxon>Insecta</taxon>
        <taxon>Pterygota</taxon>
        <taxon>Neoptera</taxon>
        <taxon>Endopterygota</taxon>
        <taxon>Lepidoptera</taxon>
        <taxon>Glossata</taxon>
        <taxon>Ditrysia</taxon>
        <taxon>Papilionoidea</taxon>
        <taxon>Nymphalidae</taxon>
        <taxon>Danainae</taxon>
        <taxon>Danaini</taxon>
        <taxon>Danaina</taxon>
        <taxon>Danaus</taxon>
        <taxon>Anosia</taxon>
    </lineage>
</organism>
<dbReference type="Pfam" id="PF02780">
    <property type="entry name" value="Transketolase_C"/>
    <property type="match status" value="1"/>
</dbReference>
<evidence type="ECO:0000256" key="4">
    <source>
        <dbReference type="RuleBase" id="RU364074"/>
    </source>
</evidence>
<dbReference type="EMBL" id="CAKASE010000079">
    <property type="protein sequence ID" value="CAG9579535.1"/>
    <property type="molecule type" value="Genomic_DNA"/>
</dbReference>
<evidence type="ECO:0000256" key="1">
    <source>
        <dbReference type="ARBA" id="ARBA00001964"/>
    </source>
</evidence>
<reference evidence="7" key="1">
    <citation type="submission" date="2021-09" db="EMBL/GenBank/DDBJ databases">
        <authorList>
            <person name="Martin H S."/>
        </authorList>
    </citation>
    <scope>NUCLEOTIDE SEQUENCE</scope>
</reference>
<evidence type="ECO:0000313" key="8">
    <source>
        <dbReference type="Proteomes" id="UP000789524"/>
    </source>
</evidence>
<feature type="chain" id="PRO_5035304264" description="Pyruvate dehydrogenase E1 component subunit beta" evidence="5">
    <location>
        <begin position="20"/>
        <end position="237"/>
    </location>
</feature>
<dbReference type="InterPro" id="IPR009014">
    <property type="entry name" value="Transketo_C/PFOR_II"/>
</dbReference>
<keyword evidence="2 4" id="KW-0560">Oxidoreductase</keyword>
<feature type="signal peptide" evidence="5">
    <location>
        <begin position="1"/>
        <end position="19"/>
    </location>
</feature>
<evidence type="ECO:0000259" key="6">
    <source>
        <dbReference type="Pfam" id="PF02780"/>
    </source>
</evidence>
<comment type="cofactor">
    <cofactor evidence="1 4">
        <name>thiamine diphosphate</name>
        <dbReference type="ChEBI" id="CHEBI:58937"/>
    </cofactor>
</comment>
<dbReference type="Proteomes" id="UP000789524">
    <property type="component" value="Unassembled WGS sequence"/>
</dbReference>
<dbReference type="SUPFAM" id="SSF52922">
    <property type="entry name" value="TK C-terminal domain-like"/>
    <property type="match status" value="1"/>
</dbReference>
<evidence type="ECO:0000256" key="3">
    <source>
        <dbReference type="ARBA" id="ARBA00023052"/>
    </source>
</evidence>
<sequence length="237" mass="26272">MTSILVCVCVSGLLKAAIRDPDPVVFLEDEIVYGVPFPMSDEAMSPDFVLPIGKAKVERAGDHITIVCAGKATHTALEAANELAGKGIECEVINLRSIRPLDFETIAQSLSKTHHLITLEQGWPQSGVGAEICARVMESPSFFELDAPVWRVTGADVPMPYARSLEALALPQRGDVVAAVAAVLGNRYTHTEREREKNDIEHAIYTLYILVKFTKDQRHTCTLTHMHTHTHRERYRT</sequence>
<dbReference type="GO" id="GO:0006086">
    <property type="term" value="P:pyruvate decarboxylation to acetyl-CoA"/>
    <property type="evidence" value="ECO:0007669"/>
    <property type="project" value="InterPro"/>
</dbReference>
<dbReference type="InterPro" id="IPR033248">
    <property type="entry name" value="Transketolase_C"/>
</dbReference>
<evidence type="ECO:0000256" key="2">
    <source>
        <dbReference type="ARBA" id="ARBA00023002"/>
    </source>
</evidence>
<comment type="catalytic activity">
    <reaction evidence="4">
        <text>N(6)-[(R)-lipoyl]-L-lysyl-[protein] + pyruvate + H(+) = N(6)-[(R)-S(8)-acetyldihydrolipoyl]-L-lysyl-[protein] + CO2</text>
        <dbReference type="Rhea" id="RHEA:19189"/>
        <dbReference type="Rhea" id="RHEA-COMP:10474"/>
        <dbReference type="Rhea" id="RHEA-COMP:10478"/>
        <dbReference type="ChEBI" id="CHEBI:15361"/>
        <dbReference type="ChEBI" id="CHEBI:15378"/>
        <dbReference type="ChEBI" id="CHEBI:16526"/>
        <dbReference type="ChEBI" id="CHEBI:83099"/>
        <dbReference type="ChEBI" id="CHEBI:83111"/>
        <dbReference type="EC" id="1.2.4.1"/>
    </reaction>
</comment>
<protein>
    <recommendedName>
        <fullName evidence="4">Pyruvate dehydrogenase E1 component subunit beta</fullName>
        <ecNumber evidence="4">1.2.4.1</ecNumber>
    </recommendedName>
</protein>
<dbReference type="Gene3D" id="3.40.50.970">
    <property type="match status" value="1"/>
</dbReference>
<keyword evidence="4" id="KW-0670">Pyruvate</keyword>
<feature type="domain" description="Transketolase C-terminal" evidence="6">
    <location>
        <begin position="53"/>
        <end position="174"/>
    </location>
</feature>
<keyword evidence="3 4" id="KW-0786">Thiamine pyrophosphate</keyword>
<dbReference type="SUPFAM" id="SSF52518">
    <property type="entry name" value="Thiamin diphosphate-binding fold (THDP-binding)"/>
    <property type="match status" value="1"/>
</dbReference>
<keyword evidence="5" id="KW-0732">Signal</keyword>
<accession>A0A8J2R2F0</accession>
<dbReference type="EC" id="1.2.4.1" evidence="4"/>
<dbReference type="OrthoDB" id="10266385at2759"/>
<comment type="function">
    <text evidence="4">The pyruvate dehydrogenase complex catalyzes the overall conversion of pyruvate to acetyl-CoA and CO2.</text>
</comment>
<dbReference type="AlphaFoldDB" id="A0A8J2R2F0"/>
<dbReference type="PANTHER" id="PTHR11624">
    <property type="entry name" value="DEHYDROGENASE RELATED"/>
    <property type="match status" value="1"/>
</dbReference>
<evidence type="ECO:0000256" key="5">
    <source>
        <dbReference type="SAM" id="SignalP"/>
    </source>
</evidence>